<dbReference type="InterPro" id="IPR017930">
    <property type="entry name" value="Myb_dom"/>
</dbReference>
<feature type="domain" description="HTH myb-type" evidence="7">
    <location>
        <begin position="453"/>
        <end position="503"/>
    </location>
</feature>
<dbReference type="SMART" id="SM00717">
    <property type="entry name" value="SANT"/>
    <property type="match status" value="5"/>
</dbReference>
<feature type="domain" description="HTH myb-type" evidence="7">
    <location>
        <begin position="370"/>
        <end position="394"/>
    </location>
</feature>
<feature type="domain" description="Myb-like" evidence="6">
    <location>
        <begin position="453"/>
        <end position="503"/>
    </location>
</feature>
<accession>A0A6U0EMH2</accession>
<dbReference type="GO" id="GO:0001006">
    <property type="term" value="F:RNA polymerase III type 3 promoter sequence-specific DNA binding"/>
    <property type="evidence" value="ECO:0007669"/>
    <property type="project" value="TreeGrafter"/>
</dbReference>
<dbReference type="EMBL" id="HBEW01006751">
    <property type="protein sequence ID" value="CAD8585968.1"/>
    <property type="molecule type" value="Transcribed_RNA"/>
</dbReference>
<dbReference type="GO" id="GO:0042796">
    <property type="term" value="P:snRNA transcription by RNA polymerase III"/>
    <property type="evidence" value="ECO:0007669"/>
    <property type="project" value="TreeGrafter"/>
</dbReference>
<dbReference type="GO" id="GO:0000978">
    <property type="term" value="F:RNA polymerase II cis-regulatory region sequence-specific DNA binding"/>
    <property type="evidence" value="ECO:0007669"/>
    <property type="project" value="TreeGrafter"/>
</dbReference>
<evidence type="ECO:0000259" key="7">
    <source>
        <dbReference type="PROSITE" id="PS51294"/>
    </source>
</evidence>
<dbReference type="Pfam" id="PF00249">
    <property type="entry name" value="Myb_DNA-binding"/>
    <property type="match status" value="1"/>
</dbReference>
<dbReference type="Gene3D" id="1.10.10.60">
    <property type="entry name" value="Homeodomain-like"/>
    <property type="match status" value="5"/>
</dbReference>
<dbReference type="PANTHER" id="PTHR46621:SF1">
    <property type="entry name" value="SNRNA-ACTIVATING PROTEIN COMPLEX SUBUNIT 4"/>
    <property type="match status" value="1"/>
</dbReference>
<feature type="domain" description="HTH myb-type" evidence="7">
    <location>
        <begin position="504"/>
        <end position="562"/>
    </location>
</feature>
<sequence>MASAMGFGLEYARGGVNDGGDVEEDEALLREIDQHMGAGTAPRRRAAAADDDADELLIAKTNALARNSGARRRRGDEDVEEDEEEESDDDEADDERHGRELALRDASSQGSRALQILKINPQVKNYSQERMFLPAIHKSLAPKIRTELKTSTFRPKLPAWAEPKKEHIEIAGSLDDVGDALEANQKFQLDIRALLEGIDDKLAKNAVLQQEVTRSRNRKGRRTHWSLQESMLDLWGAKSDLYFRIPSAWTPAQRTSVLGMEDVSGIISQAKLQKQITPNADQLRLGWANLVDKIPLSYGQQAKVWTAKEDAQLRKGVHFQLQQARLLTDQRMSLEELAGMSVQPLDTLLEAGGLDIITRDSEAINWNEVVRMHMPHRTIEDCRLHWMNKVDPRICSEDWTEAEDDALVALAEATAKTRDWIEVAEKLHAKKKTPHGLVRTPYQCAVRYQSEWNPSLVKSSWSDDEDAFIRKWVNENGAGNWTKLARLLPGHTGQQLLHRWRRLQPMRRKGAWTTEEDEALRVAVSAYREGERIKWSRVASQIPTRTDVQCRERWTGVLDPSIKTDAWSAEEDAALLSALGPNFTNDASGFNEWSRLAAVCPGRTGKTCMRRVKCLIKQKAAKEAAKSAKKRGRPPKGAASEALGETAAGAEVSETSPTEYEIALDAKKPRRMKR</sequence>
<dbReference type="InterPro" id="IPR051575">
    <property type="entry name" value="Myb-like_DNA-bd"/>
</dbReference>
<feature type="domain" description="Myb-like" evidence="6">
    <location>
        <begin position="504"/>
        <end position="558"/>
    </location>
</feature>
<feature type="region of interest" description="Disordered" evidence="5">
    <location>
        <begin position="1"/>
        <end position="97"/>
    </location>
</feature>
<keyword evidence="3" id="KW-0804">Transcription</keyword>
<dbReference type="AlphaFoldDB" id="A0A6U0EMH2"/>
<evidence type="ECO:0000313" key="8">
    <source>
        <dbReference type="EMBL" id="CAD8585968.1"/>
    </source>
</evidence>
<dbReference type="PANTHER" id="PTHR46621">
    <property type="entry name" value="SNRNA-ACTIVATING PROTEIN COMPLEX SUBUNIT 4"/>
    <property type="match status" value="1"/>
</dbReference>
<dbReference type="CDD" id="cd00167">
    <property type="entry name" value="SANT"/>
    <property type="match status" value="4"/>
</dbReference>
<dbReference type="PROSITE" id="PS50090">
    <property type="entry name" value="MYB_LIKE"/>
    <property type="match status" value="4"/>
</dbReference>
<feature type="domain" description="Myb-like" evidence="6">
    <location>
        <begin position="391"/>
        <end position="452"/>
    </location>
</feature>
<evidence type="ECO:0000256" key="3">
    <source>
        <dbReference type="ARBA" id="ARBA00023163"/>
    </source>
</evidence>
<keyword evidence="2" id="KW-0238">DNA-binding</keyword>
<keyword evidence="4" id="KW-0539">Nucleus</keyword>
<name>A0A6U0EMH2_9CHLO</name>
<evidence type="ECO:0000256" key="4">
    <source>
        <dbReference type="ARBA" id="ARBA00023242"/>
    </source>
</evidence>
<dbReference type="SUPFAM" id="SSF46689">
    <property type="entry name" value="Homeodomain-like"/>
    <property type="match status" value="4"/>
</dbReference>
<evidence type="ECO:0000259" key="6">
    <source>
        <dbReference type="PROSITE" id="PS50090"/>
    </source>
</evidence>
<feature type="region of interest" description="Disordered" evidence="5">
    <location>
        <begin position="623"/>
        <end position="674"/>
    </location>
</feature>
<dbReference type="GO" id="GO:0019185">
    <property type="term" value="C:snRNA-activating protein complex"/>
    <property type="evidence" value="ECO:0007669"/>
    <property type="project" value="TreeGrafter"/>
</dbReference>
<protein>
    <submittedName>
        <fullName evidence="9">Uncharacterized protein</fullName>
    </submittedName>
</protein>
<organism evidence="9">
    <name type="scientific">Ostreococcus mediterraneus</name>
    <dbReference type="NCBI Taxonomy" id="1486918"/>
    <lineage>
        <taxon>Eukaryota</taxon>
        <taxon>Viridiplantae</taxon>
        <taxon>Chlorophyta</taxon>
        <taxon>Mamiellophyceae</taxon>
        <taxon>Mamiellales</taxon>
        <taxon>Bathycoccaceae</taxon>
        <taxon>Ostreococcus</taxon>
    </lineage>
</organism>
<keyword evidence="1" id="KW-0805">Transcription regulation</keyword>
<gene>
    <name evidence="8" type="ORF">OMED0929_LOCUS5707</name>
    <name evidence="9" type="ORF">OMED0929_LOCUS5708</name>
</gene>
<evidence type="ECO:0000256" key="5">
    <source>
        <dbReference type="SAM" id="MobiDB-lite"/>
    </source>
</evidence>
<reference evidence="9" key="1">
    <citation type="submission" date="2021-01" db="EMBL/GenBank/DDBJ databases">
        <authorList>
            <person name="Corre E."/>
            <person name="Pelletier E."/>
            <person name="Niang G."/>
            <person name="Scheremetjew M."/>
            <person name="Finn R."/>
            <person name="Kale V."/>
            <person name="Holt S."/>
            <person name="Cochrane G."/>
            <person name="Meng A."/>
            <person name="Brown T."/>
            <person name="Cohen L."/>
        </authorList>
    </citation>
    <scope>NUCLEOTIDE SEQUENCE</scope>
    <source>
        <strain evidence="9">Clade-D-RCC2572</strain>
    </source>
</reference>
<proteinExistence type="predicted"/>
<dbReference type="PROSITE" id="PS51294">
    <property type="entry name" value="HTH_MYB"/>
    <property type="match status" value="3"/>
</dbReference>
<dbReference type="InterPro" id="IPR009057">
    <property type="entry name" value="Homeodomain-like_sf"/>
</dbReference>
<feature type="compositionally biased region" description="Acidic residues" evidence="5">
    <location>
        <begin position="77"/>
        <end position="93"/>
    </location>
</feature>
<feature type="domain" description="Myb-like" evidence="6">
    <location>
        <begin position="559"/>
        <end position="616"/>
    </location>
</feature>
<evidence type="ECO:0000256" key="2">
    <source>
        <dbReference type="ARBA" id="ARBA00023125"/>
    </source>
</evidence>
<dbReference type="GO" id="GO:0042795">
    <property type="term" value="P:snRNA transcription by RNA polymerase II"/>
    <property type="evidence" value="ECO:0007669"/>
    <property type="project" value="TreeGrafter"/>
</dbReference>
<evidence type="ECO:0000313" key="9">
    <source>
        <dbReference type="EMBL" id="CAD8585969.1"/>
    </source>
</evidence>
<dbReference type="Pfam" id="PF13921">
    <property type="entry name" value="Myb_DNA-bind_6"/>
    <property type="match status" value="1"/>
</dbReference>
<evidence type="ECO:0000256" key="1">
    <source>
        <dbReference type="ARBA" id="ARBA00023015"/>
    </source>
</evidence>
<dbReference type="EMBL" id="HBEW01006752">
    <property type="protein sequence ID" value="CAD8585969.1"/>
    <property type="molecule type" value="Transcribed_RNA"/>
</dbReference>
<dbReference type="InterPro" id="IPR001005">
    <property type="entry name" value="SANT/Myb"/>
</dbReference>